<reference evidence="3 4" key="1">
    <citation type="submission" date="2019-07" db="EMBL/GenBank/DDBJ databases">
        <authorList>
            <person name="Kim J."/>
        </authorList>
    </citation>
    <scope>NUCLEOTIDE SEQUENCE [LARGE SCALE GENOMIC DNA]</scope>
    <source>
        <strain evidence="3 4">MJ1a</strain>
    </source>
</reference>
<gene>
    <name evidence="3" type="ORF">FPZ42_00475</name>
</gene>
<feature type="chain" id="PRO_5022125721" evidence="1">
    <location>
        <begin position="21"/>
        <end position="150"/>
    </location>
</feature>
<dbReference type="Pfam" id="PF09917">
    <property type="entry name" value="DUF2147"/>
    <property type="match status" value="1"/>
</dbReference>
<dbReference type="PANTHER" id="PTHR36919">
    <property type="entry name" value="BLR1215 PROTEIN"/>
    <property type="match status" value="1"/>
</dbReference>
<protein>
    <submittedName>
        <fullName evidence="3">DUF2147 domain-containing protein</fullName>
    </submittedName>
</protein>
<dbReference type="Proteomes" id="UP000318010">
    <property type="component" value="Unassembled WGS sequence"/>
</dbReference>
<feature type="domain" description="DUF2147" evidence="2">
    <location>
        <begin position="31"/>
        <end position="149"/>
    </location>
</feature>
<evidence type="ECO:0000259" key="2">
    <source>
        <dbReference type="Pfam" id="PF09917"/>
    </source>
</evidence>
<keyword evidence="4" id="KW-1185">Reference proteome</keyword>
<evidence type="ECO:0000256" key="1">
    <source>
        <dbReference type="SAM" id="SignalP"/>
    </source>
</evidence>
<dbReference type="Gene3D" id="2.40.128.520">
    <property type="match status" value="1"/>
</dbReference>
<accession>A0A563U8V6</accession>
<dbReference type="InterPro" id="IPR019223">
    <property type="entry name" value="DUF2147"/>
</dbReference>
<evidence type="ECO:0000313" key="4">
    <source>
        <dbReference type="Proteomes" id="UP000318010"/>
    </source>
</evidence>
<sequence>MRLLSVLILIVLCSFRSVLVDEVSDANRICGKWESSGKDLVVEVYPYKNTFRAKMIRFTGGVTKDKPMENITDKKNPDPALRNRKVLGLDVVEGLIYNPKTKSWEGGHIYEVQSGKYWSAAATLDGDNTLKVKGYWKVKLLGKTMTFHRI</sequence>
<dbReference type="PANTHER" id="PTHR36919:SF2">
    <property type="entry name" value="BLL6627 PROTEIN"/>
    <property type="match status" value="1"/>
</dbReference>
<organism evidence="3 4">
    <name type="scientific">Mucilaginibacter achroorhodeus</name>
    <dbReference type="NCBI Taxonomy" id="2599294"/>
    <lineage>
        <taxon>Bacteria</taxon>
        <taxon>Pseudomonadati</taxon>
        <taxon>Bacteroidota</taxon>
        <taxon>Sphingobacteriia</taxon>
        <taxon>Sphingobacteriales</taxon>
        <taxon>Sphingobacteriaceae</taxon>
        <taxon>Mucilaginibacter</taxon>
    </lineage>
</organism>
<dbReference type="AlphaFoldDB" id="A0A563U8V6"/>
<dbReference type="OrthoDB" id="9814399at2"/>
<dbReference type="EMBL" id="VOEI01000001">
    <property type="protein sequence ID" value="TWR27723.1"/>
    <property type="molecule type" value="Genomic_DNA"/>
</dbReference>
<evidence type="ECO:0000313" key="3">
    <source>
        <dbReference type="EMBL" id="TWR27723.1"/>
    </source>
</evidence>
<name>A0A563U8V6_9SPHI</name>
<proteinExistence type="predicted"/>
<comment type="caution">
    <text evidence="3">The sequence shown here is derived from an EMBL/GenBank/DDBJ whole genome shotgun (WGS) entry which is preliminary data.</text>
</comment>
<dbReference type="RefSeq" id="WP_146268540.1">
    <property type="nucleotide sequence ID" value="NZ_VOEI01000001.1"/>
</dbReference>
<feature type="signal peptide" evidence="1">
    <location>
        <begin position="1"/>
        <end position="20"/>
    </location>
</feature>
<keyword evidence="1" id="KW-0732">Signal</keyword>